<accession>A0AAV8Q180</accession>
<gene>
    <name evidence="1" type="ORF">OPV22_004912</name>
</gene>
<dbReference type="EMBL" id="JAQQAF010000002">
    <property type="protein sequence ID" value="KAJ8504026.1"/>
    <property type="molecule type" value="Genomic_DNA"/>
</dbReference>
<dbReference type="Proteomes" id="UP001222027">
    <property type="component" value="Unassembled WGS sequence"/>
</dbReference>
<comment type="caution">
    <text evidence="1">The sequence shown here is derived from an EMBL/GenBank/DDBJ whole genome shotgun (WGS) entry which is preliminary data.</text>
</comment>
<sequence length="113" mass="12772">MWVPAAPALRVRVRWLIRRPALCWKIGGGRYPNSDAWRVDWRLRWLPPPAAAAKLVPWRGLAGGGDHHGPPKVNMWEDPLSPSKWKEEHVGEKIGAPDLPGCPSFPFIQSRLQ</sequence>
<dbReference type="AlphaFoldDB" id="A0AAV8Q180"/>
<evidence type="ECO:0000313" key="1">
    <source>
        <dbReference type="EMBL" id="KAJ8504026.1"/>
    </source>
</evidence>
<keyword evidence="2" id="KW-1185">Reference proteome</keyword>
<organism evidence="1 2">
    <name type="scientific">Ensete ventricosum</name>
    <name type="common">Abyssinian banana</name>
    <name type="synonym">Musa ensete</name>
    <dbReference type="NCBI Taxonomy" id="4639"/>
    <lineage>
        <taxon>Eukaryota</taxon>
        <taxon>Viridiplantae</taxon>
        <taxon>Streptophyta</taxon>
        <taxon>Embryophyta</taxon>
        <taxon>Tracheophyta</taxon>
        <taxon>Spermatophyta</taxon>
        <taxon>Magnoliopsida</taxon>
        <taxon>Liliopsida</taxon>
        <taxon>Zingiberales</taxon>
        <taxon>Musaceae</taxon>
        <taxon>Ensete</taxon>
    </lineage>
</organism>
<reference evidence="1 2" key="1">
    <citation type="submission" date="2022-12" db="EMBL/GenBank/DDBJ databases">
        <title>Chromosome-scale assembly of the Ensete ventricosum genome.</title>
        <authorList>
            <person name="Dussert Y."/>
            <person name="Stocks J."/>
            <person name="Wendawek A."/>
            <person name="Woldeyes F."/>
            <person name="Nichols R.A."/>
            <person name="Borrell J.S."/>
        </authorList>
    </citation>
    <scope>NUCLEOTIDE SEQUENCE [LARGE SCALE GENOMIC DNA]</scope>
    <source>
        <strain evidence="2">cv. Maze</strain>
        <tissue evidence="1">Seeds</tissue>
    </source>
</reference>
<dbReference type="PANTHER" id="PTHR35292:SF13">
    <property type="entry name" value="OS03G0581800 PROTEIN"/>
    <property type="match status" value="1"/>
</dbReference>
<protein>
    <submittedName>
        <fullName evidence="1">Uncharacterized protein</fullName>
    </submittedName>
</protein>
<evidence type="ECO:0000313" key="2">
    <source>
        <dbReference type="Proteomes" id="UP001222027"/>
    </source>
</evidence>
<proteinExistence type="predicted"/>
<dbReference type="PANTHER" id="PTHR35292">
    <property type="entry name" value="EXPRESSED PROTEIN"/>
    <property type="match status" value="1"/>
</dbReference>
<name>A0AAV8Q180_ENSVE</name>